<keyword evidence="12" id="KW-1185">Reference proteome</keyword>
<proteinExistence type="inferred from homology"/>
<feature type="compositionally biased region" description="Low complexity" evidence="10">
    <location>
        <begin position="473"/>
        <end position="499"/>
    </location>
</feature>
<evidence type="ECO:0000256" key="1">
    <source>
        <dbReference type="ARBA" id="ARBA00007642"/>
    </source>
</evidence>
<evidence type="ECO:0000256" key="8">
    <source>
        <dbReference type="ARBA" id="ARBA00023274"/>
    </source>
</evidence>
<evidence type="ECO:0000313" key="11">
    <source>
        <dbReference type="EMBL" id="UOL48934.1"/>
    </source>
</evidence>
<name>A0A8T9KQ91_9MONO</name>
<evidence type="ECO:0000256" key="7">
    <source>
        <dbReference type="ARBA" id="ARBA00023200"/>
    </source>
</evidence>
<protein>
    <recommendedName>
        <fullName evidence="9">Nucleocapsid</fullName>
    </recommendedName>
    <alternativeName>
        <fullName evidence="9">Nucleocapsid protein</fullName>
    </alternativeName>
</protein>
<comment type="subunit">
    <text evidence="9">Homomultimer; forms the nucleocapsid. Binds to the viral genomic RNA. N0 interacts with the phosphoprotein (via N-terminus); this interaction allows P to chaperon N0 to avoid N polymerization before encapsidation. Interacts as N-RNA template with the phosphoprotein (via C-terminus); this interaction positions the polymerase on the template.</text>
</comment>
<evidence type="ECO:0000256" key="4">
    <source>
        <dbReference type="ARBA" id="ARBA00022844"/>
    </source>
</evidence>
<comment type="similarity">
    <text evidence="1 9">Belongs to the paramyxoviruses nucleocapsid family.</text>
</comment>
<dbReference type="GO" id="GO:0019029">
    <property type="term" value="C:helical viral capsid"/>
    <property type="evidence" value="ECO:0007669"/>
    <property type="project" value="UniProtKB-KW"/>
</dbReference>
<dbReference type="GO" id="GO:0003723">
    <property type="term" value="F:RNA binding"/>
    <property type="evidence" value="ECO:0007669"/>
    <property type="project" value="UniProtKB-KW"/>
</dbReference>
<reference evidence="11" key="1">
    <citation type="submission" date="2021-12" db="EMBL/GenBank/DDBJ databases">
        <authorList>
            <person name="Tan Z.-Z."/>
            <person name="Pan Y.-F."/>
            <person name="Zhang Y.-Z."/>
        </authorList>
    </citation>
    <scope>NUCLEOTIDE SEQUENCE</scope>
    <source>
        <strain evidence="11">JSB_DaWei</strain>
    </source>
</reference>
<dbReference type="GO" id="GO:0005198">
    <property type="term" value="F:structural molecule activity"/>
    <property type="evidence" value="ECO:0007669"/>
    <property type="project" value="InterPro"/>
</dbReference>
<keyword evidence="3 9" id="KW-0167">Capsid protein</keyword>
<dbReference type="GO" id="GO:1990904">
    <property type="term" value="C:ribonucleoprotein complex"/>
    <property type="evidence" value="ECO:0007669"/>
    <property type="project" value="UniProtKB-KW"/>
</dbReference>
<keyword evidence="2 9" id="KW-1139">Helical capsid protein</keyword>
<evidence type="ECO:0000256" key="5">
    <source>
        <dbReference type="ARBA" id="ARBA00022884"/>
    </source>
</evidence>
<dbReference type="Proteomes" id="UP001250368">
    <property type="component" value="Segment"/>
</dbReference>
<evidence type="ECO:0000256" key="6">
    <source>
        <dbReference type="ARBA" id="ARBA00023086"/>
    </source>
</evidence>
<accession>A0A8T9KQ91</accession>
<evidence type="ECO:0000256" key="2">
    <source>
        <dbReference type="ARBA" id="ARBA00022497"/>
    </source>
</evidence>
<keyword evidence="7 9" id="KW-1035">Host cytoplasm</keyword>
<keyword evidence="5 9" id="KW-0694">RNA-binding</keyword>
<evidence type="ECO:0000256" key="9">
    <source>
        <dbReference type="RuleBase" id="RU361245"/>
    </source>
</evidence>
<dbReference type="EMBL" id="OM030334">
    <property type="protein sequence ID" value="UOL48934.1"/>
    <property type="molecule type" value="Viral_cRNA"/>
</dbReference>
<evidence type="ECO:0000256" key="3">
    <source>
        <dbReference type="ARBA" id="ARBA00022561"/>
    </source>
</evidence>
<comment type="function">
    <text evidence="9">Forms the helical nucleocapsid (NC), protecting the genome from nucleases.</text>
</comment>
<dbReference type="InterPro" id="IPR002021">
    <property type="entry name" value="Paramyx_ncap"/>
</dbReference>
<evidence type="ECO:0000256" key="10">
    <source>
        <dbReference type="SAM" id="MobiDB-lite"/>
    </source>
</evidence>
<dbReference type="GO" id="GO:0019013">
    <property type="term" value="C:viral nucleocapsid"/>
    <property type="evidence" value="ECO:0007669"/>
    <property type="project" value="UniProtKB-KW"/>
</dbReference>
<evidence type="ECO:0000313" key="12">
    <source>
        <dbReference type="Proteomes" id="UP001250368"/>
    </source>
</evidence>
<keyword evidence="8 9" id="KW-0687">Ribonucleoprotein</keyword>
<dbReference type="GO" id="GO:0030430">
    <property type="term" value="C:host cell cytoplasm"/>
    <property type="evidence" value="ECO:0007669"/>
    <property type="project" value="UniProtKB-SubCell"/>
</dbReference>
<dbReference type="Pfam" id="PF00973">
    <property type="entry name" value="Paramyxo_ncap"/>
    <property type="match status" value="1"/>
</dbReference>
<comment type="subcellular location">
    <subcellularLocation>
        <location evidence="9">Virion</location>
    </subcellularLocation>
    <subcellularLocation>
        <location evidence="9">Host cytoplasm</location>
    </subcellularLocation>
</comment>
<keyword evidence="6 9" id="KW-0543">Viral nucleoprotein</keyword>
<sequence>MTNLFDALKDLKDFKNGPVKGGTLHGSLGGIRKKVIIPVPSDNNPTSRWNSLKFLLNLTWSGKASGAVSTGAFLSLLTFFAEQPSQMLKTLIDDPDLEAHIIDMSVNPELVPKFASRGLDMTVQETKYFEIARSGPSPGIDANPFARQETYDTEIRTTEELQKAISTVTIQIWILLTKAVTAPDTAKESEQKRWIKFVQQKRVDEFYKLKNDWLKFAREKISSDISVRRLMVTILITINKSSGTKSRLLQAISDIGNYISEAGMASFFLTIKYGIETKYPTLALNEFQGDLTTMMQLMKLYKEQGDIAPYLVILEESVQTKFAPGMYPILWSYAMGVGVALDKSMNNLNFNRTFLDANFFRLGQETVHRLEGNIDTKMAESLGLTEDQVSGLKELVKGETNKAVTSAPKGPVSGFTTFTGSEDFAETSVEEKPQTSQQYTPLQIMQPTVQNASSLDRKKFKDLTQSLAESLRSSKSQPASQTASSTSNVGSSSSQNKNSDLFVMDNM</sequence>
<feature type="region of interest" description="Disordered" evidence="10">
    <location>
        <begin position="464"/>
        <end position="507"/>
    </location>
</feature>
<organism evidence="11 12">
    <name type="scientific">Jingmen Myotis davidii paramyxovirus 1</name>
    <dbReference type="NCBI Taxonomy" id="2928983"/>
    <lineage>
        <taxon>Viruses</taxon>
        <taxon>Riboviria</taxon>
        <taxon>Orthornavirae</taxon>
        <taxon>Negarnaviricota</taxon>
        <taxon>Haploviricotina</taxon>
        <taxon>Monjiviricetes</taxon>
        <taxon>Mononegavirales</taxon>
        <taxon>Paramyxoviridae</taxon>
        <taxon>Orthoparamyxovirinae</taxon>
        <taxon>Parajeilongvirus</taxon>
        <taxon>Parajeilongvirus jingmenense</taxon>
    </lineage>
</organism>
<keyword evidence="4 9" id="KW-0946">Virion</keyword>